<proteinExistence type="predicted"/>
<name>A0A1T4LCA2_9HYPH</name>
<evidence type="ECO:0000313" key="2">
    <source>
        <dbReference type="EMBL" id="SJZ52178.1"/>
    </source>
</evidence>
<reference evidence="3" key="1">
    <citation type="submission" date="2017-02" db="EMBL/GenBank/DDBJ databases">
        <authorList>
            <person name="Varghese N."/>
            <person name="Submissions S."/>
        </authorList>
    </citation>
    <scope>NUCLEOTIDE SEQUENCE [LARGE SCALE GENOMIC DNA]</scope>
    <source>
        <strain evidence="3">USBA 369</strain>
    </source>
</reference>
<evidence type="ECO:0000313" key="3">
    <source>
        <dbReference type="Proteomes" id="UP000190135"/>
    </source>
</evidence>
<dbReference type="Proteomes" id="UP000190135">
    <property type="component" value="Unassembled WGS sequence"/>
</dbReference>
<dbReference type="STRING" id="1365950.SAMN05428963_101150"/>
<organism evidence="2 3">
    <name type="scientific">Consotaella salsifontis</name>
    <dbReference type="NCBI Taxonomy" id="1365950"/>
    <lineage>
        <taxon>Bacteria</taxon>
        <taxon>Pseudomonadati</taxon>
        <taxon>Pseudomonadota</taxon>
        <taxon>Alphaproteobacteria</taxon>
        <taxon>Hyphomicrobiales</taxon>
        <taxon>Aurantimonadaceae</taxon>
        <taxon>Consotaella</taxon>
    </lineage>
</organism>
<dbReference type="RefSeq" id="WP_078706463.1">
    <property type="nucleotide sequence ID" value="NZ_FUXL01000001.1"/>
</dbReference>
<protein>
    <submittedName>
        <fullName evidence="2">Uncharacterized protein</fullName>
    </submittedName>
</protein>
<accession>A0A1T4LCA2</accession>
<feature type="signal peptide" evidence="1">
    <location>
        <begin position="1"/>
        <end position="22"/>
    </location>
</feature>
<sequence length="158" mass="17385">MFAHRAMALALLVLGVAATALAARADDLTYHNSRYGTSATFPVEAFPNRMPSPTNGDGMAWTSNDGAELYIYARANTGGETPASIVAKRADDDEVTYRRTGKTWAVVSGYRKDKIFYERYILRGDLIHSVAIRYPRALRDTYDDLVGPVTMTLRGKGS</sequence>
<keyword evidence="1" id="KW-0732">Signal</keyword>
<gene>
    <name evidence="2" type="ORF">SAMN05428963_101150</name>
</gene>
<evidence type="ECO:0000256" key="1">
    <source>
        <dbReference type="SAM" id="SignalP"/>
    </source>
</evidence>
<keyword evidence="3" id="KW-1185">Reference proteome</keyword>
<feature type="chain" id="PRO_5012775193" evidence="1">
    <location>
        <begin position="23"/>
        <end position="158"/>
    </location>
</feature>
<dbReference type="EMBL" id="FUXL01000001">
    <property type="protein sequence ID" value="SJZ52178.1"/>
    <property type="molecule type" value="Genomic_DNA"/>
</dbReference>
<dbReference type="OrthoDB" id="996425at2"/>
<dbReference type="AlphaFoldDB" id="A0A1T4LCA2"/>